<dbReference type="Proteomes" id="UP000887572">
    <property type="component" value="Unplaced"/>
</dbReference>
<accession>A0A914HPS1</accession>
<dbReference type="AlphaFoldDB" id="A0A914HPS1"/>
<organism evidence="1 2">
    <name type="scientific">Globodera rostochiensis</name>
    <name type="common">Golden nematode worm</name>
    <name type="synonym">Heterodera rostochiensis</name>
    <dbReference type="NCBI Taxonomy" id="31243"/>
    <lineage>
        <taxon>Eukaryota</taxon>
        <taxon>Metazoa</taxon>
        <taxon>Ecdysozoa</taxon>
        <taxon>Nematoda</taxon>
        <taxon>Chromadorea</taxon>
        <taxon>Rhabditida</taxon>
        <taxon>Tylenchina</taxon>
        <taxon>Tylenchomorpha</taxon>
        <taxon>Tylenchoidea</taxon>
        <taxon>Heteroderidae</taxon>
        <taxon>Heteroderinae</taxon>
        <taxon>Globodera</taxon>
    </lineage>
</organism>
<evidence type="ECO:0000313" key="1">
    <source>
        <dbReference type="Proteomes" id="UP000887572"/>
    </source>
</evidence>
<reference evidence="2" key="1">
    <citation type="submission" date="2022-11" db="UniProtKB">
        <authorList>
            <consortium name="WormBaseParasite"/>
        </authorList>
    </citation>
    <scope>IDENTIFICATION</scope>
</reference>
<name>A0A914HPS1_GLORO</name>
<proteinExistence type="predicted"/>
<evidence type="ECO:0000313" key="2">
    <source>
        <dbReference type="WBParaSite" id="Gr19_v10_g3099.t1"/>
    </source>
</evidence>
<dbReference type="WBParaSite" id="Gr19_v10_g3099.t1">
    <property type="protein sequence ID" value="Gr19_v10_g3099.t1"/>
    <property type="gene ID" value="Gr19_v10_g3099"/>
</dbReference>
<dbReference type="Gene3D" id="2.60.120.920">
    <property type="match status" value="1"/>
</dbReference>
<protein>
    <submittedName>
        <fullName evidence="2">Uncharacterized protein</fullName>
    </submittedName>
</protein>
<keyword evidence="1" id="KW-1185">Reference proteome</keyword>
<dbReference type="InterPro" id="IPR043136">
    <property type="entry name" value="B30.2/SPRY_sf"/>
</dbReference>
<sequence length="67" mass="7542">MPENPYFEVKIVEKKGDISIGLANKRMPLDTANLFVNSAVYLFPCVSLAKPGTKIEVNFGPDFKYKF</sequence>